<organism evidence="5 6">
    <name type="scientific">Ricinus communis</name>
    <name type="common">Castor bean</name>
    <dbReference type="NCBI Taxonomy" id="3988"/>
    <lineage>
        <taxon>Eukaryota</taxon>
        <taxon>Viridiplantae</taxon>
        <taxon>Streptophyta</taxon>
        <taxon>Embryophyta</taxon>
        <taxon>Tracheophyta</taxon>
        <taxon>Spermatophyta</taxon>
        <taxon>Magnoliopsida</taxon>
        <taxon>eudicotyledons</taxon>
        <taxon>Gunneridae</taxon>
        <taxon>Pentapetalae</taxon>
        <taxon>rosids</taxon>
        <taxon>fabids</taxon>
        <taxon>Malpighiales</taxon>
        <taxon>Euphorbiaceae</taxon>
        <taxon>Acalyphoideae</taxon>
        <taxon>Acalypheae</taxon>
        <taxon>Ricinus</taxon>
    </lineage>
</organism>
<dbReference type="GO" id="GO:0080025">
    <property type="term" value="F:phosphatidylinositol-3,5-bisphosphate binding"/>
    <property type="evidence" value="ECO:0000318"/>
    <property type="project" value="GO_Central"/>
</dbReference>
<dbReference type="SMART" id="SM00320">
    <property type="entry name" value="WD40"/>
    <property type="match status" value="2"/>
</dbReference>
<dbReference type="GO" id="GO:0032266">
    <property type="term" value="F:phosphatidylinositol-3-phosphate binding"/>
    <property type="evidence" value="ECO:0000318"/>
    <property type="project" value="GO_Central"/>
</dbReference>
<dbReference type="GO" id="GO:0030674">
    <property type="term" value="F:protein-macromolecule adaptor activity"/>
    <property type="evidence" value="ECO:0000318"/>
    <property type="project" value="GO_Central"/>
</dbReference>
<dbReference type="AlphaFoldDB" id="B9RF96"/>
<evidence type="ECO:0000256" key="3">
    <source>
        <dbReference type="ARBA" id="ARBA00022737"/>
    </source>
</evidence>
<dbReference type="GO" id="GO:0000425">
    <property type="term" value="P:pexophagy"/>
    <property type="evidence" value="ECO:0000318"/>
    <property type="project" value="GO_Central"/>
</dbReference>
<comment type="subcellular location">
    <subcellularLocation>
        <location evidence="1">Preautophagosomal structure membrane</location>
        <topology evidence="1">Peripheral membrane protein</topology>
    </subcellularLocation>
</comment>
<evidence type="ECO:0000313" key="5">
    <source>
        <dbReference type="EMBL" id="EEF49867.1"/>
    </source>
</evidence>
<dbReference type="SUPFAM" id="SSF50978">
    <property type="entry name" value="WD40 repeat-like"/>
    <property type="match status" value="1"/>
</dbReference>
<dbReference type="GO" id="GO:0034497">
    <property type="term" value="P:protein localization to phagophore assembly site"/>
    <property type="evidence" value="ECO:0000318"/>
    <property type="project" value="GO_Central"/>
</dbReference>
<dbReference type="GO" id="GO:0000422">
    <property type="term" value="P:autophagy of mitochondrion"/>
    <property type="evidence" value="ECO:0000318"/>
    <property type="project" value="GO_Central"/>
</dbReference>
<reference evidence="6" key="1">
    <citation type="journal article" date="2010" name="Nat. Biotechnol.">
        <title>Draft genome sequence of the oilseed species Ricinus communis.</title>
        <authorList>
            <person name="Chan A.P."/>
            <person name="Crabtree J."/>
            <person name="Zhao Q."/>
            <person name="Lorenzi H."/>
            <person name="Orvis J."/>
            <person name="Puiu D."/>
            <person name="Melake-Berhan A."/>
            <person name="Jones K.M."/>
            <person name="Redman J."/>
            <person name="Chen G."/>
            <person name="Cahoon E.B."/>
            <person name="Gedil M."/>
            <person name="Stanke M."/>
            <person name="Haas B.J."/>
            <person name="Wortman J.R."/>
            <person name="Fraser-Liggett C.M."/>
            <person name="Ravel J."/>
            <person name="Rabinowicz P.D."/>
        </authorList>
    </citation>
    <scope>NUCLEOTIDE SEQUENCE [LARGE SCALE GENOMIC DNA]</scope>
    <source>
        <strain evidence="6">cv. Hale</strain>
    </source>
</reference>
<protein>
    <submittedName>
        <fullName evidence="5">WD-repeat protein, putative</fullName>
    </submittedName>
</protein>
<dbReference type="GO" id="GO:0044804">
    <property type="term" value="P:nucleophagy"/>
    <property type="evidence" value="ECO:0000318"/>
    <property type="project" value="GO_Central"/>
</dbReference>
<dbReference type="InterPro" id="IPR001680">
    <property type="entry name" value="WD40_rpt"/>
</dbReference>
<dbReference type="GO" id="GO:0005829">
    <property type="term" value="C:cytosol"/>
    <property type="evidence" value="ECO:0000318"/>
    <property type="project" value="GO_Central"/>
</dbReference>
<keyword evidence="6" id="KW-1185">Reference proteome</keyword>
<dbReference type="STRING" id="3988.B9RF96"/>
<gene>
    <name evidence="5" type="ORF">RCOM_1432950</name>
</gene>
<keyword evidence="3" id="KW-0677">Repeat</keyword>
<dbReference type="Proteomes" id="UP000008311">
    <property type="component" value="Unassembled WGS sequence"/>
</dbReference>
<dbReference type="InterPro" id="IPR036322">
    <property type="entry name" value="WD40_repeat_dom_sf"/>
</dbReference>
<dbReference type="GO" id="GO:0061723">
    <property type="term" value="P:glycophagy"/>
    <property type="evidence" value="ECO:0000318"/>
    <property type="project" value="GO_Central"/>
</dbReference>
<dbReference type="InterPro" id="IPR048720">
    <property type="entry name" value="PROPPIN"/>
</dbReference>
<dbReference type="Pfam" id="PF21032">
    <property type="entry name" value="PROPPIN"/>
    <property type="match status" value="1"/>
</dbReference>
<dbReference type="PANTHER" id="PTHR11227">
    <property type="entry name" value="WD-REPEAT PROTEIN INTERACTING WITH PHOSPHOINOSIDES WIPI -RELATED"/>
    <property type="match status" value="1"/>
</dbReference>
<dbReference type="eggNOG" id="KOG2111">
    <property type="taxonomic scope" value="Eukaryota"/>
</dbReference>
<evidence type="ECO:0000256" key="4">
    <source>
        <dbReference type="ARBA" id="ARBA00025740"/>
    </source>
</evidence>
<dbReference type="GO" id="GO:0034045">
    <property type="term" value="C:phagophore assembly site membrane"/>
    <property type="evidence" value="ECO:0000318"/>
    <property type="project" value="GO_Central"/>
</dbReference>
<evidence type="ECO:0000313" key="6">
    <source>
        <dbReference type="Proteomes" id="UP000008311"/>
    </source>
</evidence>
<evidence type="ECO:0000256" key="1">
    <source>
        <dbReference type="ARBA" id="ARBA00004623"/>
    </source>
</evidence>
<dbReference type="EMBL" id="EQ973777">
    <property type="protein sequence ID" value="EEF49867.1"/>
    <property type="molecule type" value="Genomic_DNA"/>
</dbReference>
<sequence length="330" mass="36632">MAAQSSLPPLPETIHHLSFNQDYTCFAAGLNYGFRVFTTDPFRPTYREPNFRGRVGIVAMLFRSNHFCLVGSGTEPKLSPKMVKIWETRRDYSSRCLGELWLRSETSSPMVLVCPGLQNGQIRVETFGSKRTKFITAHESCIACMTLTQDGRFLATASTKGTLIRVFNTLDGSLLQEVRRGAEKAEIYNLAFSSNAQWLAVSSDKGTVHVFGIKVVSGLSAPTSGNDRSHVASEPNRSNGSAISSFSFLKGVLPKYFSSERSVAQFRLPQGSKCLVGFGHQKNTIVIIGMNGSFYRCEFDPLFGGEMNQLEFLNFLNPEENLRRNALFSS</sequence>
<name>B9RF96_RICCO</name>
<proteinExistence type="inferred from homology"/>
<comment type="similarity">
    <text evidence="4">Belongs to the WD repeat PROPPIN family.</text>
</comment>
<dbReference type="Gene3D" id="2.130.10.10">
    <property type="entry name" value="YVTN repeat-like/Quinoprotein amine dehydrogenase"/>
    <property type="match status" value="1"/>
</dbReference>
<dbReference type="InParanoid" id="B9RF96"/>
<keyword evidence="2" id="KW-0853">WD repeat</keyword>
<evidence type="ECO:0000256" key="2">
    <source>
        <dbReference type="ARBA" id="ARBA00022574"/>
    </source>
</evidence>
<accession>B9RF96</accession>
<dbReference type="InterPro" id="IPR015943">
    <property type="entry name" value="WD40/YVTN_repeat-like_dom_sf"/>
</dbReference>